<dbReference type="AlphaFoldDB" id="A0A6H1TVD1"/>
<name>A0A6H1TVD1_9CYAN</name>
<sequence>MSSFEPDRPVAGATARSKTTLNRDRVAEMSGSEFEKESRDCGRWVRLLENLWQFCQQDSRLNHTQIARSCNPRDRRFNKSLVNV</sequence>
<dbReference type="EMBL" id="CP051167">
    <property type="protein sequence ID" value="QIZ69713.1"/>
    <property type="molecule type" value="Genomic_DNA"/>
</dbReference>
<evidence type="ECO:0000256" key="1">
    <source>
        <dbReference type="SAM" id="MobiDB-lite"/>
    </source>
</evidence>
<accession>A0A6H1TVD1</accession>
<keyword evidence="3" id="KW-1185">Reference proteome</keyword>
<evidence type="ECO:0000313" key="2">
    <source>
        <dbReference type="EMBL" id="QIZ69713.1"/>
    </source>
</evidence>
<feature type="compositionally biased region" description="Basic and acidic residues" evidence="1">
    <location>
        <begin position="21"/>
        <end position="36"/>
    </location>
</feature>
<protein>
    <submittedName>
        <fullName evidence="2">Uncharacterized protein</fullName>
    </submittedName>
</protein>
<organism evidence="2 3">
    <name type="scientific">Oxynema aestuarii AP17</name>
    <dbReference type="NCBI Taxonomy" id="2064643"/>
    <lineage>
        <taxon>Bacteria</taxon>
        <taxon>Bacillati</taxon>
        <taxon>Cyanobacteriota</taxon>
        <taxon>Cyanophyceae</taxon>
        <taxon>Oscillatoriophycideae</taxon>
        <taxon>Oscillatoriales</taxon>
        <taxon>Oscillatoriaceae</taxon>
        <taxon>Oxynema</taxon>
        <taxon>Oxynema aestuarii</taxon>
    </lineage>
</organism>
<dbReference type="Proteomes" id="UP000500857">
    <property type="component" value="Chromosome"/>
</dbReference>
<dbReference type="KEGG" id="oxy:HCG48_03230"/>
<gene>
    <name evidence="2" type="ORF">HCG48_03230</name>
</gene>
<feature type="region of interest" description="Disordered" evidence="1">
    <location>
        <begin position="1"/>
        <end position="36"/>
    </location>
</feature>
<reference evidence="2 3" key="1">
    <citation type="submission" date="2020-04" db="EMBL/GenBank/DDBJ databases">
        <authorList>
            <person name="Basu S."/>
            <person name="Maruthanayagam V."/>
            <person name="Chakraborty S."/>
            <person name="Pramanik A."/>
            <person name="Mukherjee J."/>
            <person name="Brink B."/>
        </authorList>
    </citation>
    <scope>NUCLEOTIDE SEQUENCE [LARGE SCALE GENOMIC DNA]</scope>
    <source>
        <strain evidence="2 3">AP17</strain>
    </source>
</reference>
<dbReference type="RefSeq" id="WP_168567870.1">
    <property type="nucleotide sequence ID" value="NZ_CP051167.1"/>
</dbReference>
<evidence type="ECO:0000313" key="3">
    <source>
        <dbReference type="Proteomes" id="UP000500857"/>
    </source>
</evidence>
<proteinExistence type="predicted"/>